<comment type="caution">
    <text evidence="4">The sequence shown here is derived from an EMBL/GenBank/DDBJ whole genome shotgun (WGS) entry which is preliminary data.</text>
</comment>
<dbReference type="InterPro" id="IPR005706">
    <property type="entry name" value="Ribosomal_uS2_bac/mit/plastid"/>
</dbReference>
<evidence type="ECO:0000256" key="1">
    <source>
        <dbReference type="ARBA" id="ARBA00006242"/>
    </source>
</evidence>
<name>A0A644V7E1_9ZZZZ</name>
<reference evidence="4" key="1">
    <citation type="submission" date="2019-08" db="EMBL/GenBank/DDBJ databases">
        <authorList>
            <person name="Kucharzyk K."/>
            <person name="Murdoch R.W."/>
            <person name="Higgins S."/>
            <person name="Loffler F."/>
        </authorList>
    </citation>
    <scope>NUCLEOTIDE SEQUENCE</scope>
</reference>
<dbReference type="InterPro" id="IPR001865">
    <property type="entry name" value="Ribosomal_uS2"/>
</dbReference>
<gene>
    <name evidence="4" type="primary">rpsB_13</name>
    <name evidence="4" type="ORF">SDC9_33250</name>
</gene>
<dbReference type="EMBL" id="VSSQ01000235">
    <property type="protein sequence ID" value="MPL87250.1"/>
    <property type="molecule type" value="Genomic_DNA"/>
</dbReference>
<keyword evidence="3" id="KW-0687">Ribonucleoprotein</keyword>
<dbReference type="PROSITE" id="PS00963">
    <property type="entry name" value="RIBOSOMAL_S2_2"/>
    <property type="match status" value="1"/>
</dbReference>
<dbReference type="GO" id="GO:0015935">
    <property type="term" value="C:small ribosomal subunit"/>
    <property type="evidence" value="ECO:0007669"/>
    <property type="project" value="InterPro"/>
</dbReference>
<dbReference type="PANTHER" id="PTHR12534:SF0">
    <property type="entry name" value="SMALL RIBOSOMAL SUBUNIT PROTEIN US2M"/>
    <property type="match status" value="1"/>
</dbReference>
<accession>A0A644V7E1</accession>
<protein>
    <submittedName>
        <fullName evidence="4">30S ribosomal protein S2</fullName>
    </submittedName>
</protein>
<comment type="similarity">
    <text evidence="1">Belongs to the universal ribosomal protein uS2 family.</text>
</comment>
<dbReference type="NCBIfam" id="TIGR01011">
    <property type="entry name" value="rpsB_bact"/>
    <property type="match status" value="1"/>
</dbReference>
<dbReference type="CDD" id="cd01425">
    <property type="entry name" value="RPS2"/>
    <property type="match status" value="1"/>
</dbReference>
<dbReference type="GO" id="GO:0006412">
    <property type="term" value="P:translation"/>
    <property type="evidence" value="ECO:0007669"/>
    <property type="project" value="InterPro"/>
</dbReference>
<dbReference type="Gene3D" id="1.10.287.610">
    <property type="entry name" value="Helix hairpin bin"/>
    <property type="match status" value="1"/>
</dbReference>
<keyword evidence="2 4" id="KW-0689">Ribosomal protein</keyword>
<dbReference type="InterPro" id="IPR018130">
    <property type="entry name" value="Ribosomal_uS2_CS"/>
</dbReference>
<dbReference type="PANTHER" id="PTHR12534">
    <property type="entry name" value="30S RIBOSOMAL PROTEIN S2 PROKARYOTIC AND ORGANELLAR"/>
    <property type="match status" value="1"/>
</dbReference>
<evidence type="ECO:0000256" key="2">
    <source>
        <dbReference type="ARBA" id="ARBA00022980"/>
    </source>
</evidence>
<dbReference type="AlphaFoldDB" id="A0A644V7E1"/>
<evidence type="ECO:0000313" key="4">
    <source>
        <dbReference type="EMBL" id="MPL87250.1"/>
    </source>
</evidence>
<dbReference type="InterPro" id="IPR023591">
    <property type="entry name" value="Ribosomal_uS2_flav_dom_sf"/>
</dbReference>
<proteinExistence type="inferred from homology"/>
<dbReference type="Pfam" id="PF00318">
    <property type="entry name" value="Ribosomal_S2"/>
    <property type="match status" value="1"/>
</dbReference>
<dbReference type="GO" id="GO:0003735">
    <property type="term" value="F:structural constituent of ribosome"/>
    <property type="evidence" value="ECO:0007669"/>
    <property type="project" value="InterPro"/>
</dbReference>
<sequence>MADIENIKIEDLAKAGVAYGYRKTRRHPSAKDFIYTTQNGVDLIDLNKTKEQLKEAVDFLKSVKAQNKKIIFIGEKPEVVQIVKEVALSLGEPYIVNRFIGGSITNFPQIKKRVEKLQFMLDQKEKGDWAKFTKKEQLLMQRELEKLDKNFGGLSGISNLPGAIVVVDSKHEEIPVREAAIAHIPVVSLSNTDCDISTIEYPIVCNDSSRSSVEILLNIIKENIK</sequence>
<organism evidence="4">
    <name type="scientific">bioreactor metagenome</name>
    <dbReference type="NCBI Taxonomy" id="1076179"/>
    <lineage>
        <taxon>unclassified sequences</taxon>
        <taxon>metagenomes</taxon>
        <taxon>ecological metagenomes</taxon>
    </lineage>
</organism>
<evidence type="ECO:0000256" key="3">
    <source>
        <dbReference type="ARBA" id="ARBA00023274"/>
    </source>
</evidence>
<dbReference type="SUPFAM" id="SSF52313">
    <property type="entry name" value="Ribosomal protein S2"/>
    <property type="match status" value="1"/>
</dbReference>
<dbReference type="PRINTS" id="PR00395">
    <property type="entry name" value="RIBOSOMALS2"/>
</dbReference>
<dbReference type="HAMAP" id="MF_00291_B">
    <property type="entry name" value="Ribosomal_uS2_B"/>
    <property type="match status" value="1"/>
</dbReference>
<dbReference type="Gene3D" id="3.40.50.10490">
    <property type="entry name" value="Glucose-6-phosphate isomerase like protein, domain 1"/>
    <property type="match status" value="1"/>
</dbReference>